<feature type="domain" description="HTH hxlR-type" evidence="5">
    <location>
        <begin position="23"/>
        <end position="115"/>
    </location>
</feature>
<dbReference type="Gene3D" id="1.10.10.10">
    <property type="entry name" value="Winged helix-like DNA-binding domain superfamily/Winged helix DNA-binding domain"/>
    <property type="match status" value="1"/>
</dbReference>
<protein>
    <submittedName>
        <fullName evidence="6">DNA-binding transcriptional regulator, HxlR family</fullName>
    </submittedName>
</protein>
<reference evidence="7" key="1">
    <citation type="submission" date="2016-10" db="EMBL/GenBank/DDBJ databases">
        <authorList>
            <person name="Varghese N."/>
            <person name="Submissions S."/>
        </authorList>
    </citation>
    <scope>NUCLEOTIDE SEQUENCE [LARGE SCALE GENOMIC DNA]</scope>
    <source>
        <strain evidence="7">CGMCC 4.5579</strain>
    </source>
</reference>
<evidence type="ECO:0000256" key="4">
    <source>
        <dbReference type="SAM" id="MobiDB-lite"/>
    </source>
</evidence>
<dbReference type="PROSITE" id="PS51118">
    <property type="entry name" value="HTH_HXLR"/>
    <property type="match status" value="1"/>
</dbReference>
<dbReference type="PANTHER" id="PTHR33204:SF18">
    <property type="entry name" value="TRANSCRIPTIONAL REGULATORY PROTEIN"/>
    <property type="match status" value="1"/>
</dbReference>
<gene>
    <name evidence="6" type="ORF">SAMN05421810_102520</name>
</gene>
<dbReference type="InterPro" id="IPR036390">
    <property type="entry name" value="WH_DNA-bd_sf"/>
</dbReference>
<dbReference type="EMBL" id="FOWW01000002">
    <property type="protein sequence ID" value="SFP41534.1"/>
    <property type="molecule type" value="Genomic_DNA"/>
</dbReference>
<dbReference type="PANTHER" id="PTHR33204">
    <property type="entry name" value="TRANSCRIPTIONAL REGULATOR, MARR FAMILY"/>
    <property type="match status" value="1"/>
</dbReference>
<dbReference type="GO" id="GO:0003677">
    <property type="term" value="F:DNA binding"/>
    <property type="evidence" value="ECO:0007669"/>
    <property type="project" value="UniProtKB-KW"/>
</dbReference>
<evidence type="ECO:0000259" key="5">
    <source>
        <dbReference type="PROSITE" id="PS51118"/>
    </source>
</evidence>
<name>A0A1I5Q593_9PSEU</name>
<evidence type="ECO:0000256" key="2">
    <source>
        <dbReference type="ARBA" id="ARBA00023125"/>
    </source>
</evidence>
<organism evidence="6 7">
    <name type="scientific">Amycolatopsis arida</name>
    <dbReference type="NCBI Taxonomy" id="587909"/>
    <lineage>
        <taxon>Bacteria</taxon>
        <taxon>Bacillati</taxon>
        <taxon>Actinomycetota</taxon>
        <taxon>Actinomycetes</taxon>
        <taxon>Pseudonocardiales</taxon>
        <taxon>Pseudonocardiaceae</taxon>
        <taxon>Amycolatopsis</taxon>
    </lineage>
</organism>
<keyword evidence="1" id="KW-0805">Transcription regulation</keyword>
<evidence type="ECO:0000313" key="6">
    <source>
        <dbReference type="EMBL" id="SFP41534.1"/>
    </source>
</evidence>
<feature type="compositionally biased region" description="Basic and acidic residues" evidence="4">
    <location>
        <begin position="157"/>
        <end position="171"/>
    </location>
</feature>
<dbReference type="InterPro" id="IPR002577">
    <property type="entry name" value="HTH_HxlR"/>
</dbReference>
<dbReference type="Pfam" id="PF01638">
    <property type="entry name" value="HxlR"/>
    <property type="match status" value="1"/>
</dbReference>
<sequence>MYHASGRRNIDLVLGKTYERENCSAARALELVGERWSLLIIRNAVFAGMTRFSDFERRLGVAPNILAKRLDGFVADGLMERRDGREYVLTEKGHELGTVIVALTEWGDRWAAPQGPPILFEHEDCGGPVHVHARCDDCGREIAAADVVAVAGPGADPQRRPPRDPSRPRTA</sequence>
<evidence type="ECO:0000256" key="1">
    <source>
        <dbReference type="ARBA" id="ARBA00023015"/>
    </source>
</evidence>
<keyword evidence="7" id="KW-1185">Reference proteome</keyword>
<proteinExistence type="predicted"/>
<evidence type="ECO:0000313" key="7">
    <source>
        <dbReference type="Proteomes" id="UP000198727"/>
    </source>
</evidence>
<keyword evidence="2 6" id="KW-0238">DNA-binding</keyword>
<dbReference type="AlphaFoldDB" id="A0A1I5Q593"/>
<evidence type="ECO:0000256" key="3">
    <source>
        <dbReference type="ARBA" id="ARBA00023163"/>
    </source>
</evidence>
<dbReference type="InterPro" id="IPR036388">
    <property type="entry name" value="WH-like_DNA-bd_sf"/>
</dbReference>
<feature type="region of interest" description="Disordered" evidence="4">
    <location>
        <begin position="151"/>
        <end position="171"/>
    </location>
</feature>
<accession>A0A1I5Q593</accession>
<dbReference type="STRING" id="587909.SAMN05421810_102520"/>
<dbReference type="SUPFAM" id="SSF46785">
    <property type="entry name" value="Winged helix' DNA-binding domain"/>
    <property type="match status" value="1"/>
</dbReference>
<keyword evidence="3" id="KW-0804">Transcription</keyword>
<dbReference type="Proteomes" id="UP000198727">
    <property type="component" value="Unassembled WGS sequence"/>
</dbReference>